<dbReference type="InterPro" id="IPR023214">
    <property type="entry name" value="HAD_sf"/>
</dbReference>
<dbReference type="Gene3D" id="3.40.50.1000">
    <property type="entry name" value="HAD superfamily/HAD-like"/>
    <property type="match status" value="1"/>
</dbReference>
<keyword evidence="3" id="KW-1185">Reference proteome</keyword>
<dbReference type="FunFam" id="3.40.50.1000:FF:000148">
    <property type="entry name" value="Haloacid dehalogenase superfamily protein"/>
    <property type="match status" value="1"/>
</dbReference>
<feature type="compositionally biased region" description="Low complexity" evidence="1">
    <location>
        <begin position="1"/>
        <end position="12"/>
    </location>
</feature>
<reference evidence="2 3" key="1">
    <citation type="journal article" date="2020" name="IScience">
        <title>Genome Sequencing of the Endangered Kingdonia uniflora (Circaeasteraceae, Ranunculales) Reveals Potential Mechanisms of Evolutionary Specialization.</title>
        <authorList>
            <person name="Sun Y."/>
            <person name="Deng T."/>
            <person name="Zhang A."/>
            <person name="Moore M.J."/>
            <person name="Landis J.B."/>
            <person name="Lin N."/>
            <person name="Zhang H."/>
            <person name="Zhang X."/>
            <person name="Huang J."/>
            <person name="Zhang X."/>
            <person name="Sun H."/>
            <person name="Wang H."/>
        </authorList>
    </citation>
    <scope>NUCLEOTIDE SEQUENCE [LARGE SCALE GENOMIC DNA]</scope>
    <source>
        <strain evidence="2">TB1705</strain>
        <tissue evidence="2">Leaf</tissue>
    </source>
</reference>
<dbReference type="PANTHER" id="PTHR19288">
    <property type="entry name" value="4-NITROPHENYLPHOSPHATASE-RELATED"/>
    <property type="match status" value="1"/>
</dbReference>
<accession>A0A7J7P7B5</accession>
<name>A0A7J7P7B5_9MAGN</name>
<dbReference type="InterPro" id="IPR006549">
    <property type="entry name" value="HAD-SF_hydro_IIIA"/>
</dbReference>
<evidence type="ECO:0000313" key="3">
    <source>
        <dbReference type="Proteomes" id="UP000541444"/>
    </source>
</evidence>
<comment type="caution">
    <text evidence="2">The sequence shown here is derived from an EMBL/GenBank/DDBJ whole genome shotgun (WGS) entry which is preliminary data.</text>
</comment>
<dbReference type="InterPro" id="IPR010021">
    <property type="entry name" value="PGPP1/Gep4"/>
</dbReference>
<dbReference type="Pfam" id="PF09419">
    <property type="entry name" value="PGP_phosphatase"/>
    <property type="match status" value="1"/>
</dbReference>
<dbReference type="NCBIfam" id="TIGR01668">
    <property type="entry name" value="YqeG_hyp_ppase"/>
    <property type="match status" value="1"/>
</dbReference>
<dbReference type="AlphaFoldDB" id="A0A7J7P7B5"/>
<dbReference type="EMBL" id="JACGCM010000218">
    <property type="protein sequence ID" value="KAF6175078.1"/>
    <property type="molecule type" value="Genomic_DNA"/>
</dbReference>
<organism evidence="2 3">
    <name type="scientific">Kingdonia uniflora</name>
    <dbReference type="NCBI Taxonomy" id="39325"/>
    <lineage>
        <taxon>Eukaryota</taxon>
        <taxon>Viridiplantae</taxon>
        <taxon>Streptophyta</taxon>
        <taxon>Embryophyta</taxon>
        <taxon>Tracheophyta</taxon>
        <taxon>Spermatophyta</taxon>
        <taxon>Magnoliopsida</taxon>
        <taxon>Ranunculales</taxon>
        <taxon>Circaeasteraceae</taxon>
        <taxon>Kingdonia</taxon>
    </lineage>
</organism>
<dbReference type="PANTHER" id="PTHR19288:SF25">
    <property type="entry name" value="PHOSPHATIDYLGLYCEROPHOSPHATASE GEP4, MITOCHONDRIAL"/>
    <property type="match status" value="1"/>
</dbReference>
<feature type="region of interest" description="Disordered" evidence="1">
    <location>
        <begin position="1"/>
        <end position="46"/>
    </location>
</feature>
<sequence>MLTLTATTKTPTIPNPIDLKTDPNPIDFKTDPNPLSPKPNSSTKITHSDISSNIMWPNIKATLNQCFNWEGITAAVSVVTKDRHLALPHIAVRDIRSIDWAEMERRGFRGVVFDKDNTITAPYSLSVWPPLVSNLEQCKSVFGDNIIVFSNSAGLYQYDPDGLKARAVEDSLGIHVIRHGAKKPDGTAEDIEKYFGCPTSLLIMVGDRHFTDVVFGNRNGLLTILAEPLTSAEEPFVVKQVRRLEAALVNYWHRRGLKPKNHNLLSEAMECIKVP</sequence>
<dbReference type="Proteomes" id="UP000541444">
    <property type="component" value="Unassembled WGS sequence"/>
</dbReference>
<gene>
    <name evidence="2" type="ORF">GIB67_038991</name>
</gene>
<evidence type="ECO:0000256" key="1">
    <source>
        <dbReference type="SAM" id="MobiDB-lite"/>
    </source>
</evidence>
<dbReference type="InterPro" id="IPR027706">
    <property type="entry name" value="PGP_Pase"/>
</dbReference>
<dbReference type="SUPFAM" id="SSF56784">
    <property type="entry name" value="HAD-like"/>
    <property type="match status" value="1"/>
</dbReference>
<dbReference type="OrthoDB" id="198652at2759"/>
<proteinExistence type="predicted"/>
<dbReference type="GO" id="GO:0008962">
    <property type="term" value="F:phosphatidylglycerophosphatase activity"/>
    <property type="evidence" value="ECO:0007669"/>
    <property type="project" value="InterPro"/>
</dbReference>
<protein>
    <submittedName>
        <fullName evidence="2">Uncharacterized protein</fullName>
    </submittedName>
</protein>
<dbReference type="InterPro" id="IPR036412">
    <property type="entry name" value="HAD-like_sf"/>
</dbReference>
<evidence type="ECO:0000313" key="2">
    <source>
        <dbReference type="EMBL" id="KAF6175078.1"/>
    </source>
</evidence>
<dbReference type="GO" id="GO:0005737">
    <property type="term" value="C:cytoplasm"/>
    <property type="evidence" value="ECO:0007669"/>
    <property type="project" value="TreeGrafter"/>
</dbReference>
<dbReference type="NCBIfam" id="TIGR01662">
    <property type="entry name" value="HAD-SF-IIIA"/>
    <property type="match status" value="1"/>
</dbReference>